<dbReference type="RefSeq" id="WP_052521185.1">
    <property type="nucleotide sequence ID" value="NZ_FUYG01000002.1"/>
</dbReference>
<feature type="transmembrane region" description="Helical" evidence="1">
    <location>
        <begin position="74"/>
        <end position="99"/>
    </location>
</feature>
<keyword evidence="1" id="KW-0812">Transmembrane</keyword>
<evidence type="ECO:0000313" key="2">
    <source>
        <dbReference type="EMBL" id="SKA86412.1"/>
    </source>
</evidence>
<sequence>MITTYDPDGTAAGAAAGLIFTLIFTAFYVLLIAAIYVVSSWFLSKIFVKAGEPAWKAWVPVYNSWVFLELGGQAGWWALVAFVPLVNIASSVFICIAAYNIGLRFGKTGTWVVLYIFVPYVWWGIFAFNRSVWNPQPIAGIFIAPDWARPTGAVLRYIPQARPVYAAPPTGGPQNPTY</sequence>
<organism evidence="2 3">
    <name type="scientific">Agreia bicolorata</name>
    <dbReference type="NCBI Taxonomy" id="110935"/>
    <lineage>
        <taxon>Bacteria</taxon>
        <taxon>Bacillati</taxon>
        <taxon>Actinomycetota</taxon>
        <taxon>Actinomycetes</taxon>
        <taxon>Micrococcales</taxon>
        <taxon>Microbacteriaceae</taxon>
        <taxon>Agreia</taxon>
    </lineage>
</organism>
<dbReference type="EMBL" id="FUYG01000002">
    <property type="protein sequence ID" value="SKA86412.1"/>
    <property type="molecule type" value="Genomic_DNA"/>
</dbReference>
<name>A0A1T4X9X1_9MICO</name>
<keyword evidence="1" id="KW-1133">Transmembrane helix</keyword>
<proteinExistence type="predicted"/>
<accession>A0A1T4X9X1</accession>
<keyword evidence="1" id="KW-0472">Membrane</keyword>
<evidence type="ECO:0008006" key="4">
    <source>
        <dbReference type="Google" id="ProtNLM"/>
    </source>
</evidence>
<reference evidence="3" key="1">
    <citation type="submission" date="2017-02" db="EMBL/GenBank/DDBJ databases">
        <authorList>
            <person name="Varghese N."/>
            <person name="Submissions S."/>
        </authorList>
    </citation>
    <scope>NUCLEOTIDE SEQUENCE [LARGE SCALE GENOMIC DNA]</scope>
    <source>
        <strain evidence="3">VKM Ac-2052</strain>
    </source>
</reference>
<dbReference type="Pfam" id="PF18936">
    <property type="entry name" value="DUF5684"/>
    <property type="match status" value="1"/>
</dbReference>
<dbReference type="Proteomes" id="UP000189735">
    <property type="component" value="Unassembled WGS sequence"/>
</dbReference>
<protein>
    <recommendedName>
        <fullName evidence="4">Signal peptidase I</fullName>
    </recommendedName>
</protein>
<feature type="transmembrane region" description="Helical" evidence="1">
    <location>
        <begin position="111"/>
        <end position="128"/>
    </location>
</feature>
<evidence type="ECO:0000256" key="1">
    <source>
        <dbReference type="SAM" id="Phobius"/>
    </source>
</evidence>
<evidence type="ECO:0000313" key="3">
    <source>
        <dbReference type="Proteomes" id="UP000189735"/>
    </source>
</evidence>
<feature type="transmembrane region" description="Helical" evidence="1">
    <location>
        <begin position="12"/>
        <end position="38"/>
    </location>
</feature>
<gene>
    <name evidence="2" type="ORF">SAMN06295879_0919</name>
</gene>
<dbReference type="InterPro" id="IPR043739">
    <property type="entry name" value="DUF5684"/>
</dbReference>
<dbReference type="AlphaFoldDB" id="A0A1T4X9X1"/>